<dbReference type="Proteomes" id="UP001391051">
    <property type="component" value="Unassembled WGS sequence"/>
</dbReference>
<name>A0ABR1QDB5_9PEZI</name>
<reference evidence="3 4" key="1">
    <citation type="submission" date="2023-01" db="EMBL/GenBank/DDBJ databases">
        <title>Analysis of 21 Apiospora genomes using comparative genomics revels a genus with tremendous synthesis potential of carbohydrate active enzymes and secondary metabolites.</title>
        <authorList>
            <person name="Sorensen T."/>
        </authorList>
    </citation>
    <scope>NUCLEOTIDE SEQUENCE [LARGE SCALE GENOMIC DNA]</scope>
    <source>
        <strain evidence="3 4">CBS 24483</strain>
    </source>
</reference>
<feature type="transmembrane region" description="Helical" evidence="2">
    <location>
        <begin position="57"/>
        <end position="74"/>
    </location>
</feature>
<keyword evidence="4" id="KW-1185">Reference proteome</keyword>
<evidence type="ECO:0000313" key="3">
    <source>
        <dbReference type="EMBL" id="KAK7951495.1"/>
    </source>
</evidence>
<keyword evidence="2" id="KW-1133">Transmembrane helix</keyword>
<feature type="region of interest" description="Disordered" evidence="1">
    <location>
        <begin position="1"/>
        <end position="20"/>
    </location>
</feature>
<organism evidence="3 4">
    <name type="scientific">Apiospora aurea</name>
    <dbReference type="NCBI Taxonomy" id="335848"/>
    <lineage>
        <taxon>Eukaryota</taxon>
        <taxon>Fungi</taxon>
        <taxon>Dikarya</taxon>
        <taxon>Ascomycota</taxon>
        <taxon>Pezizomycotina</taxon>
        <taxon>Sordariomycetes</taxon>
        <taxon>Xylariomycetidae</taxon>
        <taxon>Amphisphaeriales</taxon>
        <taxon>Apiosporaceae</taxon>
        <taxon>Apiospora</taxon>
    </lineage>
</organism>
<comment type="caution">
    <text evidence="3">The sequence shown here is derived from an EMBL/GenBank/DDBJ whole genome shotgun (WGS) entry which is preliminary data.</text>
</comment>
<proteinExistence type="predicted"/>
<dbReference type="EMBL" id="JAQQWE010000005">
    <property type="protein sequence ID" value="KAK7951495.1"/>
    <property type="molecule type" value="Genomic_DNA"/>
</dbReference>
<feature type="transmembrane region" description="Helical" evidence="2">
    <location>
        <begin position="126"/>
        <end position="143"/>
    </location>
</feature>
<accession>A0ABR1QDB5</accession>
<evidence type="ECO:0000256" key="1">
    <source>
        <dbReference type="SAM" id="MobiDB-lite"/>
    </source>
</evidence>
<gene>
    <name evidence="3" type="ORF">PG986_007223</name>
</gene>
<keyword evidence="2" id="KW-0472">Membrane</keyword>
<sequence>MTTRRTVEVEGQTQPSALDEDGSELNGNCKLLFLSGNTILLCCFQLGRPAVAATKRGGLPSICIISIHIFVILLRQKCAFTEIDALFQCLWGAHTCDILMLGDVVVFSVGTHVRRGGKVKPDYRHVMRLCLTALGLILFALGIRERDDRVIVIGFELVVGI</sequence>
<feature type="transmembrane region" description="Helical" evidence="2">
    <location>
        <begin position="86"/>
        <end position="106"/>
    </location>
</feature>
<dbReference type="GeneID" id="92076507"/>
<evidence type="ECO:0000313" key="4">
    <source>
        <dbReference type="Proteomes" id="UP001391051"/>
    </source>
</evidence>
<keyword evidence="2" id="KW-0812">Transmembrane</keyword>
<evidence type="ECO:0000256" key="2">
    <source>
        <dbReference type="SAM" id="Phobius"/>
    </source>
</evidence>
<protein>
    <submittedName>
        <fullName evidence="3">Uncharacterized protein</fullName>
    </submittedName>
</protein>
<dbReference type="RefSeq" id="XP_066699557.1">
    <property type="nucleotide sequence ID" value="XM_066843445.1"/>
</dbReference>